<evidence type="ECO:0000256" key="1">
    <source>
        <dbReference type="SAM" id="Coils"/>
    </source>
</evidence>
<dbReference type="AlphaFoldDB" id="A0A1M7N675"/>
<proteinExistence type="predicted"/>
<name>A0A1M7N675_9FLAO</name>
<organism evidence="4 5">
    <name type="scientific">Flavobacterium xinjiangense</name>
    <dbReference type="NCBI Taxonomy" id="178356"/>
    <lineage>
        <taxon>Bacteria</taxon>
        <taxon>Pseudomonadati</taxon>
        <taxon>Bacteroidota</taxon>
        <taxon>Flavobacteriia</taxon>
        <taxon>Flavobacteriales</taxon>
        <taxon>Flavobacteriaceae</taxon>
        <taxon>Flavobacterium</taxon>
    </lineage>
</organism>
<evidence type="ECO:0000313" key="5">
    <source>
        <dbReference type="Proteomes" id="UP000184092"/>
    </source>
</evidence>
<keyword evidence="2" id="KW-1133">Transmembrane helix</keyword>
<accession>A0A1M7N675</accession>
<dbReference type="Proteomes" id="UP000184092">
    <property type="component" value="Unassembled WGS sequence"/>
</dbReference>
<evidence type="ECO:0000256" key="2">
    <source>
        <dbReference type="SAM" id="Phobius"/>
    </source>
</evidence>
<evidence type="ECO:0000259" key="3">
    <source>
        <dbReference type="Pfam" id="PF14237"/>
    </source>
</evidence>
<feature type="transmembrane region" description="Helical" evidence="2">
    <location>
        <begin position="88"/>
        <end position="108"/>
    </location>
</feature>
<dbReference type="OrthoDB" id="9764015at2"/>
<feature type="coiled-coil region" evidence="1">
    <location>
        <begin position="128"/>
        <end position="234"/>
    </location>
</feature>
<keyword evidence="2" id="KW-0812">Transmembrane</keyword>
<sequence>MNTYYIHNGNESTGPFGLDELRSKKITKTTPVWCQGMEDWKYAEEVMELKTILMIVPPPLKPITTPTQTTKAIDKELNPKILGIKKDVFFPVLIVLVLIIGTVSFNLFEENRKNVLEQKNTVTERNNQQFLIQQREIEEQKIRIAEQERKELERLTTERKQQISSRLLDIQKQLLDDIRNLEEAKNKLVEANDFEFLRTTDEKSEEISLIQRDIEHWITEIDKLRKEKDQIYLELEKIQPKVSGVTDVN</sequence>
<protein>
    <recommendedName>
        <fullName evidence="3">GYF domain-containing protein</fullName>
    </recommendedName>
</protein>
<dbReference type="Pfam" id="PF14237">
    <property type="entry name" value="GYF_2"/>
    <property type="match status" value="1"/>
</dbReference>
<reference evidence="5" key="1">
    <citation type="submission" date="2016-11" db="EMBL/GenBank/DDBJ databases">
        <authorList>
            <person name="Varghese N."/>
            <person name="Submissions S."/>
        </authorList>
    </citation>
    <scope>NUCLEOTIDE SEQUENCE [LARGE SCALE GENOMIC DNA]</scope>
    <source>
        <strain evidence="5">CGMCC 1.2749</strain>
    </source>
</reference>
<feature type="domain" description="GYF" evidence="3">
    <location>
        <begin position="4"/>
        <end position="49"/>
    </location>
</feature>
<dbReference type="RefSeq" id="WP_073209846.1">
    <property type="nucleotide sequence ID" value="NZ_FRCL01000010.1"/>
</dbReference>
<gene>
    <name evidence="4" type="ORF">SAMN05216269_11031</name>
</gene>
<dbReference type="EMBL" id="FRCL01000010">
    <property type="protein sequence ID" value="SHM99084.1"/>
    <property type="molecule type" value="Genomic_DNA"/>
</dbReference>
<dbReference type="InterPro" id="IPR025640">
    <property type="entry name" value="GYF_2"/>
</dbReference>
<dbReference type="STRING" id="178356.SAMN05216269_11031"/>
<keyword evidence="5" id="KW-1185">Reference proteome</keyword>
<keyword evidence="1" id="KW-0175">Coiled coil</keyword>
<evidence type="ECO:0000313" key="4">
    <source>
        <dbReference type="EMBL" id="SHM99084.1"/>
    </source>
</evidence>
<keyword evidence="2" id="KW-0472">Membrane</keyword>